<evidence type="ECO:0000259" key="2">
    <source>
        <dbReference type="Pfam" id="PF21861"/>
    </source>
</evidence>
<feature type="domain" description="Plasmid replication protein origin binding" evidence="1">
    <location>
        <begin position="9"/>
        <end position="124"/>
    </location>
</feature>
<reference evidence="3 4" key="1">
    <citation type="submission" date="2020-04" db="EMBL/GenBank/DDBJ databases">
        <title>The Epidemiology and Molecular Characteristics of Linezolid-Resistant Staphylococcus capitis in Huashan Hospital, Shanghai.</title>
        <authorList>
            <person name="Ding L."/>
            <person name="Li P."/>
            <person name="Yang Y."/>
            <person name="Lin D."/>
            <person name="Xu X."/>
        </authorList>
    </citation>
    <scope>NUCLEOTIDE SEQUENCE [LARGE SCALE GENOMIC DNA]</scope>
    <source>
        <strain evidence="3 4">12-86</strain>
    </source>
</reference>
<dbReference type="GO" id="GO:0003677">
    <property type="term" value="F:DNA binding"/>
    <property type="evidence" value="ECO:0007669"/>
    <property type="project" value="InterPro"/>
</dbReference>
<dbReference type="InterPro" id="IPR053923">
    <property type="entry name" value="RepB_C"/>
</dbReference>
<dbReference type="AlphaFoldDB" id="A0A848F1Z3"/>
<sequence>MANKASQGNVRTRNWTFVIYPESVSEGWRDILDNEHIQWVESPLHDKDTNPNGEIKKAHKHILVMYDGVKSYNQILELTERINATVPQKCGSAKGLVRYMLHMDNPEKYQYNREDMIAHGGADILEMLKPTSASRYEMFKEMTSFIVENDIREYEELWIYAMENRFDDWFPLLADNGTFAINTFIKSRRHRIKDNK</sequence>
<name>A0A848F1Z3_STACP</name>
<comment type="caution">
    <text evidence="3">The sequence shown here is derived from an EMBL/GenBank/DDBJ whole genome shotgun (WGS) entry which is preliminary data.</text>
</comment>
<proteinExistence type="predicted"/>
<dbReference type="RefSeq" id="WP_016266053.1">
    <property type="nucleotide sequence ID" value="NZ_JABBLX010000030.1"/>
</dbReference>
<dbReference type="Gene3D" id="3.40.1310.30">
    <property type="match status" value="1"/>
</dbReference>
<dbReference type="GO" id="GO:0005727">
    <property type="term" value="C:extrachromosomal circular DNA"/>
    <property type="evidence" value="ECO:0007669"/>
    <property type="project" value="InterPro"/>
</dbReference>
<feature type="domain" description="Replication protein RepB C-terminal" evidence="2">
    <location>
        <begin position="134"/>
        <end position="190"/>
    </location>
</feature>
<dbReference type="Pfam" id="PF21861">
    <property type="entry name" value="RepB_C"/>
    <property type="match status" value="1"/>
</dbReference>
<protein>
    <submittedName>
        <fullName evidence="3">Replication protein</fullName>
    </submittedName>
</protein>
<dbReference type="GO" id="GO:0003916">
    <property type="term" value="F:DNA topoisomerase activity"/>
    <property type="evidence" value="ECO:0007669"/>
    <property type="project" value="InterPro"/>
</dbReference>
<accession>A0A848F1Z3</accession>
<dbReference type="GO" id="GO:0006260">
    <property type="term" value="P:DNA replication"/>
    <property type="evidence" value="ECO:0007669"/>
    <property type="project" value="InterPro"/>
</dbReference>
<gene>
    <name evidence="3" type="ORF">HHM13_08585</name>
</gene>
<dbReference type="Pfam" id="PF01719">
    <property type="entry name" value="Rep_OBD"/>
    <property type="match status" value="1"/>
</dbReference>
<organism evidence="3 4">
    <name type="scientific">Staphylococcus capitis</name>
    <dbReference type="NCBI Taxonomy" id="29388"/>
    <lineage>
        <taxon>Bacteria</taxon>
        <taxon>Bacillati</taxon>
        <taxon>Bacillota</taxon>
        <taxon>Bacilli</taxon>
        <taxon>Bacillales</taxon>
        <taxon>Staphylococcaceae</taxon>
        <taxon>Staphylococcus</taxon>
    </lineage>
</organism>
<evidence type="ECO:0000313" key="4">
    <source>
        <dbReference type="Proteomes" id="UP000550736"/>
    </source>
</evidence>
<dbReference type="EMBL" id="JABBLX010000030">
    <property type="protein sequence ID" value="NMK98143.1"/>
    <property type="molecule type" value="Genomic_DNA"/>
</dbReference>
<dbReference type="Proteomes" id="UP000550736">
    <property type="component" value="Unassembled WGS sequence"/>
</dbReference>
<evidence type="ECO:0000313" key="3">
    <source>
        <dbReference type="EMBL" id="NMK98143.1"/>
    </source>
</evidence>
<evidence type="ECO:0000259" key="1">
    <source>
        <dbReference type="Pfam" id="PF01719"/>
    </source>
</evidence>
<dbReference type="InterPro" id="IPR002631">
    <property type="entry name" value="Plasmid_rep_OBD"/>
</dbReference>